<evidence type="ECO:0000256" key="4">
    <source>
        <dbReference type="ARBA" id="ARBA00022691"/>
    </source>
</evidence>
<reference evidence="8 9" key="1">
    <citation type="journal article" date="2020" name="Int. J. Syst. Evol. Microbiol.">
        <title>Pseudomonas kitaguniensis sp. nov., a pathogen causing bacterial rot of Welsh onion in Japan.</title>
        <authorList>
            <person name="Sawada H."/>
            <person name="Fujikawa T."/>
            <person name="Nishiwaki Y."/>
            <person name="Horita H."/>
        </authorList>
    </citation>
    <scope>NUCLEOTIDE SEQUENCE [LARGE SCALE GENOMIC DNA]</scope>
    <source>
        <strain evidence="8 9">MAFF 212408</strain>
    </source>
</reference>
<evidence type="ECO:0000313" key="8">
    <source>
        <dbReference type="EMBL" id="MPR03737.1"/>
    </source>
</evidence>
<dbReference type="Proteomes" id="UP000326112">
    <property type="component" value="Unassembled WGS sequence"/>
</dbReference>
<dbReference type="PANTHER" id="PTHR10629">
    <property type="entry name" value="CYTOSINE-SPECIFIC METHYLTRANSFERASE"/>
    <property type="match status" value="1"/>
</dbReference>
<evidence type="ECO:0000256" key="3">
    <source>
        <dbReference type="ARBA" id="ARBA00022679"/>
    </source>
</evidence>
<evidence type="ECO:0000256" key="6">
    <source>
        <dbReference type="ARBA" id="ARBA00047422"/>
    </source>
</evidence>
<dbReference type="Gene3D" id="3.90.120.10">
    <property type="entry name" value="DNA Methylase, subunit A, domain 2"/>
    <property type="match status" value="1"/>
</dbReference>
<dbReference type="SUPFAM" id="SSF53335">
    <property type="entry name" value="S-adenosyl-L-methionine-dependent methyltransferases"/>
    <property type="match status" value="1"/>
</dbReference>
<feature type="active site" evidence="7">
    <location>
        <position position="91"/>
    </location>
</feature>
<comment type="similarity">
    <text evidence="7">Belongs to the class I-like SAM-binding methyltransferase superfamily. C5-methyltransferase family.</text>
</comment>
<gene>
    <name evidence="8" type="ORF">F0169_17640</name>
</gene>
<reference evidence="8 9" key="2">
    <citation type="journal article" date="2023" name="Plant Pathol.">
        <title>Dismantling and reorganizing Pseudomonas marginalis sensu#lato.</title>
        <authorList>
            <person name="Sawada H."/>
            <person name="Fujikawa T."/>
            <person name="Satou M."/>
        </authorList>
    </citation>
    <scope>NUCLEOTIDE SEQUENCE [LARGE SCALE GENOMIC DNA]</scope>
    <source>
        <strain evidence="8 9">MAFF 212408</strain>
    </source>
</reference>
<dbReference type="EMBL" id="VUAZ01000105">
    <property type="protein sequence ID" value="MPR03737.1"/>
    <property type="molecule type" value="Genomic_DNA"/>
</dbReference>
<proteinExistence type="inferred from homology"/>
<dbReference type="PROSITE" id="PS51679">
    <property type="entry name" value="SAM_MT_C5"/>
    <property type="match status" value="1"/>
</dbReference>
<dbReference type="PANTHER" id="PTHR10629:SF52">
    <property type="entry name" value="DNA (CYTOSINE-5)-METHYLTRANSFERASE 1"/>
    <property type="match status" value="1"/>
</dbReference>
<evidence type="ECO:0000256" key="1">
    <source>
        <dbReference type="ARBA" id="ARBA00011975"/>
    </source>
</evidence>
<keyword evidence="9" id="KW-1185">Reference proteome</keyword>
<dbReference type="GO" id="GO:0008168">
    <property type="term" value="F:methyltransferase activity"/>
    <property type="evidence" value="ECO:0007669"/>
    <property type="project" value="UniProtKB-KW"/>
</dbReference>
<keyword evidence="2 7" id="KW-0489">Methyltransferase</keyword>
<dbReference type="PRINTS" id="PR00105">
    <property type="entry name" value="C5METTRFRASE"/>
</dbReference>
<keyword evidence="3 7" id="KW-0808">Transferase</keyword>
<dbReference type="InterPro" id="IPR029063">
    <property type="entry name" value="SAM-dependent_MTases_sf"/>
</dbReference>
<dbReference type="RefSeq" id="WP_152747198.1">
    <property type="nucleotide sequence ID" value="NZ_VUAZ01000105.1"/>
</dbReference>
<organism evidence="8 9">
    <name type="scientific">Pseudomonas kitaguniensis</name>
    <dbReference type="NCBI Taxonomy" id="2607908"/>
    <lineage>
        <taxon>Bacteria</taxon>
        <taxon>Pseudomonadati</taxon>
        <taxon>Pseudomonadota</taxon>
        <taxon>Gammaproteobacteria</taxon>
        <taxon>Pseudomonadales</taxon>
        <taxon>Pseudomonadaceae</taxon>
        <taxon>Pseudomonas</taxon>
    </lineage>
</organism>
<dbReference type="Gene3D" id="3.40.50.150">
    <property type="entry name" value="Vaccinia Virus protein VP39"/>
    <property type="match status" value="1"/>
</dbReference>
<dbReference type="GO" id="GO:0032259">
    <property type="term" value="P:methylation"/>
    <property type="evidence" value="ECO:0007669"/>
    <property type="project" value="UniProtKB-KW"/>
</dbReference>
<comment type="caution">
    <text evidence="8">The sequence shown here is derived from an EMBL/GenBank/DDBJ whole genome shotgun (WGS) entry which is preliminary data.</text>
</comment>
<evidence type="ECO:0000256" key="2">
    <source>
        <dbReference type="ARBA" id="ARBA00022603"/>
    </source>
</evidence>
<protein>
    <recommendedName>
        <fullName evidence="1">DNA (cytosine-5-)-methyltransferase</fullName>
        <ecNumber evidence="1">2.1.1.37</ecNumber>
    </recommendedName>
</protein>
<evidence type="ECO:0000256" key="7">
    <source>
        <dbReference type="PROSITE-ProRule" id="PRU01016"/>
    </source>
</evidence>
<dbReference type="InterPro" id="IPR031303">
    <property type="entry name" value="C5_meth_CS"/>
</dbReference>
<evidence type="ECO:0000256" key="5">
    <source>
        <dbReference type="ARBA" id="ARBA00022747"/>
    </source>
</evidence>
<dbReference type="InterPro" id="IPR050390">
    <property type="entry name" value="C5-Methyltransferase"/>
</dbReference>
<keyword evidence="5" id="KW-0680">Restriction system</keyword>
<accession>A0A5N7KNH4</accession>
<dbReference type="PROSITE" id="PS00095">
    <property type="entry name" value="C5_MTASE_2"/>
    <property type="match status" value="1"/>
</dbReference>
<evidence type="ECO:0000313" key="9">
    <source>
        <dbReference type="Proteomes" id="UP000326112"/>
    </source>
</evidence>
<dbReference type="EC" id="2.1.1.37" evidence="1"/>
<keyword evidence="4 7" id="KW-0949">S-adenosyl-L-methionine</keyword>
<dbReference type="InterPro" id="IPR001525">
    <property type="entry name" value="C5_MeTfrase"/>
</dbReference>
<comment type="catalytic activity">
    <reaction evidence="6">
        <text>a 2'-deoxycytidine in DNA + S-adenosyl-L-methionine = a 5-methyl-2'-deoxycytidine in DNA + S-adenosyl-L-homocysteine + H(+)</text>
        <dbReference type="Rhea" id="RHEA:13681"/>
        <dbReference type="Rhea" id="RHEA-COMP:11369"/>
        <dbReference type="Rhea" id="RHEA-COMP:11370"/>
        <dbReference type="ChEBI" id="CHEBI:15378"/>
        <dbReference type="ChEBI" id="CHEBI:57856"/>
        <dbReference type="ChEBI" id="CHEBI:59789"/>
        <dbReference type="ChEBI" id="CHEBI:85452"/>
        <dbReference type="ChEBI" id="CHEBI:85454"/>
        <dbReference type="EC" id="2.1.1.37"/>
    </reaction>
</comment>
<dbReference type="Pfam" id="PF00145">
    <property type="entry name" value="DNA_methylase"/>
    <property type="match status" value="1"/>
</dbReference>
<name>A0A5N7KNH4_9PSED</name>
<sequence length="360" mass="38976">MNQSVNFSGVCAPAITAIDLFCGVGGLTRGLIDGGVSVTAGVDIDPDSRYPFEKNNSAVFLERDVSQLKGDDLRAFYNGSGATLLAGCAPCQPFSTYSRSGRNSQYEAQWPLALAFGNLVNELKPDLVAMENVPQLADHPVFQDFVNSLIGYHTWWGVVDCSLYGVPQTRKRLVLLASRLGDQNLKLIPTHDEAVTVRDVIGSLPALVAGGRDPSDALHFASSLSDLNLQRIEASVPGGTWRDWPESLQAACHKKATGATYPSVYGRMEWDKPGPTITTQCFGYGNGRFGHPVQNRAISLREAAMLQTFPANYQFAPSGTPIRFNKMGRLIGNAVPVRLGEVIAQTLISHVKTCREGSLF</sequence>